<evidence type="ECO:0000313" key="10">
    <source>
        <dbReference type="EMBL" id="MFB5190226.1"/>
    </source>
</evidence>
<dbReference type="Gene3D" id="1.20.1250.20">
    <property type="entry name" value="MFS general substrate transporter like domains"/>
    <property type="match status" value="1"/>
</dbReference>
<keyword evidence="6 8" id="KW-1133">Transmembrane helix</keyword>
<keyword evidence="4" id="KW-1003">Cell membrane</keyword>
<feature type="transmembrane region" description="Helical" evidence="8">
    <location>
        <begin position="16"/>
        <end position="36"/>
    </location>
</feature>
<evidence type="ECO:0000313" key="11">
    <source>
        <dbReference type="Proteomes" id="UP001579974"/>
    </source>
</evidence>
<dbReference type="PANTHER" id="PTHR43271:SF1">
    <property type="entry name" value="INNER MEMBRANE TRANSPORT PROTEIN YNFM"/>
    <property type="match status" value="1"/>
</dbReference>
<dbReference type="InterPro" id="IPR005829">
    <property type="entry name" value="Sugar_transporter_CS"/>
</dbReference>
<dbReference type="InterPro" id="IPR011701">
    <property type="entry name" value="MFS"/>
</dbReference>
<feature type="domain" description="Major facilitator superfamily (MFS) profile" evidence="9">
    <location>
        <begin position="14"/>
        <end position="392"/>
    </location>
</feature>
<evidence type="ECO:0000256" key="2">
    <source>
        <dbReference type="ARBA" id="ARBA00008335"/>
    </source>
</evidence>
<proteinExistence type="inferred from homology"/>
<name>A0ABV5ADE6_9BACL</name>
<dbReference type="Proteomes" id="UP001579974">
    <property type="component" value="Unassembled WGS sequence"/>
</dbReference>
<dbReference type="InterPro" id="IPR020846">
    <property type="entry name" value="MFS_dom"/>
</dbReference>
<evidence type="ECO:0000256" key="7">
    <source>
        <dbReference type="ARBA" id="ARBA00023136"/>
    </source>
</evidence>
<keyword evidence="11" id="KW-1185">Reference proteome</keyword>
<comment type="caution">
    <text evidence="10">The sequence shown here is derived from an EMBL/GenBank/DDBJ whole genome shotgun (WGS) entry which is preliminary data.</text>
</comment>
<dbReference type="SUPFAM" id="SSF103473">
    <property type="entry name" value="MFS general substrate transporter"/>
    <property type="match status" value="1"/>
</dbReference>
<feature type="transmembrane region" description="Helical" evidence="8">
    <location>
        <begin position="282"/>
        <end position="300"/>
    </location>
</feature>
<evidence type="ECO:0000256" key="8">
    <source>
        <dbReference type="SAM" id="Phobius"/>
    </source>
</evidence>
<comment type="similarity">
    <text evidence="2">Belongs to the major facilitator superfamily.</text>
</comment>
<dbReference type="PROSITE" id="PS00216">
    <property type="entry name" value="SUGAR_TRANSPORT_1"/>
    <property type="match status" value="1"/>
</dbReference>
<evidence type="ECO:0000256" key="4">
    <source>
        <dbReference type="ARBA" id="ARBA00022475"/>
    </source>
</evidence>
<feature type="transmembrane region" description="Helical" evidence="8">
    <location>
        <begin position="48"/>
        <end position="68"/>
    </location>
</feature>
<protein>
    <submittedName>
        <fullName evidence="10">MFS transporter</fullName>
    </submittedName>
</protein>
<comment type="subcellular location">
    <subcellularLocation>
        <location evidence="1">Cell membrane</location>
        <topology evidence="1">Multi-pass membrane protein</topology>
    </subcellularLocation>
</comment>
<reference evidence="10 11" key="1">
    <citation type="journal article" date="2024" name="Int. J. Mol. Sci.">
        <title>Exploration of Alicyclobacillus spp. Genome in Search of Antibiotic Resistance.</title>
        <authorList>
            <person name="Bucka-Kolendo J."/>
            <person name="Kiousi D.E."/>
            <person name="Dekowska A."/>
            <person name="Mikolajczuk-Szczyrba A."/>
            <person name="Karadedos D.M."/>
            <person name="Michael P."/>
            <person name="Galanis A."/>
            <person name="Sokolowska B."/>
        </authorList>
    </citation>
    <scope>NUCLEOTIDE SEQUENCE [LARGE SCALE GENOMIC DNA]</scope>
    <source>
        <strain evidence="10 11">KKP 3000</strain>
    </source>
</reference>
<evidence type="ECO:0000256" key="6">
    <source>
        <dbReference type="ARBA" id="ARBA00022989"/>
    </source>
</evidence>
<feature type="transmembrane region" description="Helical" evidence="8">
    <location>
        <begin position="340"/>
        <end position="362"/>
    </location>
</feature>
<gene>
    <name evidence="10" type="ORF">KKP3000_003671</name>
</gene>
<keyword evidence="7 8" id="KW-0472">Membrane</keyword>
<feature type="transmembrane region" description="Helical" evidence="8">
    <location>
        <begin position="306"/>
        <end position="328"/>
    </location>
</feature>
<dbReference type="PANTHER" id="PTHR43271">
    <property type="entry name" value="BLL2771 PROTEIN"/>
    <property type="match status" value="1"/>
</dbReference>
<feature type="transmembrane region" description="Helical" evidence="8">
    <location>
        <begin position="80"/>
        <end position="104"/>
    </location>
</feature>
<feature type="transmembrane region" description="Helical" evidence="8">
    <location>
        <begin position="167"/>
        <end position="184"/>
    </location>
</feature>
<evidence type="ECO:0000256" key="1">
    <source>
        <dbReference type="ARBA" id="ARBA00004651"/>
    </source>
</evidence>
<dbReference type="EMBL" id="JBDXSU010000005">
    <property type="protein sequence ID" value="MFB5190226.1"/>
    <property type="molecule type" value="Genomic_DNA"/>
</dbReference>
<evidence type="ECO:0000259" key="9">
    <source>
        <dbReference type="PROSITE" id="PS50850"/>
    </source>
</evidence>
<feature type="transmembrane region" description="Helical" evidence="8">
    <location>
        <begin position="368"/>
        <end position="388"/>
    </location>
</feature>
<feature type="transmembrane region" description="Helical" evidence="8">
    <location>
        <begin position="252"/>
        <end position="270"/>
    </location>
</feature>
<evidence type="ECO:0000256" key="3">
    <source>
        <dbReference type="ARBA" id="ARBA00022448"/>
    </source>
</evidence>
<dbReference type="CDD" id="cd17324">
    <property type="entry name" value="MFS_NepI_like"/>
    <property type="match status" value="1"/>
</dbReference>
<accession>A0ABV5ADE6</accession>
<dbReference type="InterPro" id="IPR036259">
    <property type="entry name" value="MFS_trans_sf"/>
</dbReference>
<keyword evidence="5 8" id="KW-0812">Transmembrane</keyword>
<organism evidence="10 11">
    <name type="scientific">Alicyclobacillus fastidiosus</name>
    <dbReference type="NCBI Taxonomy" id="392011"/>
    <lineage>
        <taxon>Bacteria</taxon>
        <taxon>Bacillati</taxon>
        <taxon>Bacillota</taxon>
        <taxon>Bacilli</taxon>
        <taxon>Bacillales</taxon>
        <taxon>Alicyclobacillaceae</taxon>
        <taxon>Alicyclobacillus</taxon>
    </lineage>
</organism>
<feature type="transmembrane region" description="Helical" evidence="8">
    <location>
        <begin position="215"/>
        <end position="237"/>
    </location>
</feature>
<evidence type="ECO:0000256" key="5">
    <source>
        <dbReference type="ARBA" id="ARBA00022692"/>
    </source>
</evidence>
<dbReference type="Gene3D" id="1.20.1720.10">
    <property type="entry name" value="Multidrug resistance protein D"/>
    <property type="match status" value="1"/>
</dbReference>
<sequence length="403" mass="44391">MNYIEQGTKEYRRVNLALFLGAFVTFANLYAVQPLLPRFTETFHIQPATASLSLSLATVTMAIGQLLAGSLSEAWGRRPIMLASLICVSAASLASACTTNFVWFLLLRTVQGFVLAGMPAAAMAYLGEEIHPNHLGRAMGLYISGNSIGGMVGRIIAGLMAGLSWRYSILTVGLIGVLITFWSWRNIPESRHFSPQPLRVRSLTRTLLSHFRDPGLLVLFAMGFVLMGGFVTFYNYMPFRLERAPYHLPQSVIAWLFLLYIVGTWSSTWMGQLADKYGRRRMLWVAVGIYALGDLATAWTPLALQVLGIGLLTFGFFGGHALASSWVGRRARRDRAQASSLYLFFYYMGSSVGGSLGGIFYSSCGWQGVAWFVGVFTILGFVGTWLLARMQNVQMDSKGGVSK</sequence>
<dbReference type="RefSeq" id="WP_275473718.1">
    <property type="nucleotide sequence ID" value="NZ_CP162940.1"/>
</dbReference>
<dbReference type="PROSITE" id="PS50850">
    <property type="entry name" value="MFS"/>
    <property type="match status" value="1"/>
</dbReference>
<dbReference type="Pfam" id="PF07690">
    <property type="entry name" value="MFS_1"/>
    <property type="match status" value="1"/>
</dbReference>
<keyword evidence="3" id="KW-0813">Transport</keyword>